<gene>
    <name evidence="1" type="ORF">PAPOLLO_LOCUS9818</name>
</gene>
<organism evidence="1 2">
    <name type="scientific">Parnassius apollo</name>
    <name type="common">Apollo butterfly</name>
    <name type="synonym">Papilio apollo</name>
    <dbReference type="NCBI Taxonomy" id="110799"/>
    <lineage>
        <taxon>Eukaryota</taxon>
        <taxon>Metazoa</taxon>
        <taxon>Ecdysozoa</taxon>
        <taxon>Arthropoda</taxon>
        <taxon>Hexapoda</taxon>
        <taxon>Insecta</taxon>
        <taxon>Pterygota</taxon>
        <taxon>Neoptera</taxon>
        <taxon>Endopterygota</taxon>
        <taxon>Lepidoptera</taxon>
        <taxon>Glossata</taxon>
        <taxon>Ditrysia</taxon>
        <taxon>Papilionoidea</taxon>
        <taxon>Papilionidae</taxon>
        <taxon>Parnassiinae</taxon>
        <taxon>Parnassini</taxon>
        <taxon>Parnassius</taxon>
        <taxon>Parnassius</taxon>
    </lineage>
</organism>
<accession>A0A8S3WSJ0</accession>
<keyword evidence="2" id="KW-1185">Reference proteome</keyword>
<name>A0A8S3WSJ0_PARAO</name>
<evidence type="ECO:0000313" key="1">
    <source>
        <dbReference type="EMBL" id="CAG4979048.1"/>
    </source>
</evidence>
<proteinExistence type="predicted"/>
<dbReference type="Proteomes" id="UP000691718">
    <property type="component" value="Unassembled WGS sequence"/>
</dbReference>
<sequence length="120" mass="13557">MHRFFAQLDPSLTVTEQNLVDRVRYILRFYIFGDTELEPLRRKAVSSLDENAAHGTATQLIAEQPAHLDVAVNISVVVDSDDDGIVSYEVEQMKSILKEAISETRTTSLENRPRLSRIAL</sequence>
<protein>
    <submittedName>
        <fullName evidence="1">(apollo) hypothetical protein</fullName>
    </submittedName>
</protein>
<reference evidence="1" key="1">
    <citation type="submission" date="2021-04" db="EMBL/GenBank/DDBJ databases">
        <authorList>
            <person name="Tunstrom K."/>
        </authorList>
    </citation>
    <scope>NUCLEOTIDE SEQUENCE</scope>
</reference>
<evidence type="ECO:0000313" key="2">
    <source>
        <dbReference type="Proteomes" id="UP000691718"/>
    </source>
</evidence>
<dbReference type="EMBL" id="CAJQZP010000693">
    <property type="protein sequence ID" value="CAG4979048.1"/>
    <property type="molecule type" value="Genomic_DNA"/>
</dbReference>
<comment type="caution">
    <text evidence="1">The sequence shown here is derived from an EMBL/GenBank/DDBJ whole genome shotgun (WGS) entry which is preliminary data.</text>
</comment>
<dbReference type="OrthoDB" id="6927008at2759"/>
<dbReference type="AlphaFoldDB" id="A0A8S3WSJ0"/>